<evidence type="ECO:0000313" key="7">
    <source>
        <dbReference type="EMBL" id="KAF7808274.1"/>
    </source>
</evidence>
<feature type="domain" description="Replication factor A C-terminal" evidence="6">
    <location>
        <begin position="133"/>
        <end position="250"/>
    </location>
</feature>
<evidence type="ECO:0000259" key="6">
    <source>
        <dbReference type="Pfam" id="PF08646"/>
    </source>
</evidence>
<evidence type="ECO:0000256" key="4">
    <source>
        <dbReference type="ARBA" id="ARBA00022833"/>
    </source>
</evidence>
<proteinExistence type="inferred from homology"/>
<evidence type="ECO:0000256" key="5">
    <source>
        <dbReference type="ARBA" id="ARBA00023125"/>
    </source>
</evidence>
<accession>A0A834T2W2</accession>
<evidence type="ECO:0000256" key="3">
    <source>
        <dbReference type="ARBA" id="ARBA00022771"/>
    </source>
</evidence>
<dbReference type="Pfam" id="PF08646">
    <property type="entry name" value="Rep_fac-A_C"/>
    <property type="match status" value="1"/>
</dbReference>
<dbReference type="AlphaFoldDB" id="A0A834T2W2"/>
<dbReference type="CDD" id="cd04476">
    <property type="entry name" value="RPA1_DBD_C"/>
    <property type="match status" value="1"/>
</dbReference>
<keyword evidence="3" id="KW-0863">Zinc-finger</keyword>
<evidence type="ECO:0000256" key="1">
    <source>
        <dbReference type="ARBA" id="ARBA00005690"/>
    </source>
</evidence>
<reference evidence="7" key="1">
    <citation type="submission" date="2020-09" db="EMBL/GenBank/DDBJ databases">
        <title>Genome-Enabled Discovery of Anthraquinone Biosynthesis in Senna tora.</title>
        <authorList>
            <person name="Kang S.-H."/>
            <person name="Pandey R.P."/>
            <person name="Lee C.-M."/>
            <person name="Sim J.-S."/>
            <person name="Jeong J.-T."/>
            <person name="Choi B.-S."/>
            <person name="Jung M."/>
            <person name="Ginzburg D."/>
            <person name="Zhao K."/>
            <person name="Won S.Y."/>
            <person name="Oh T.-J."/>
            <person name="Yu Y."/>
            <person name="Kim N.-H."/>
            <person name="Lee O.R."/>
            <person name="Lee T.-H."/>
            <person name="Bashyal P."/>
            <person name="Kim T.-S."/>
            <person name="Lee W.-H."/>
            <person name="Kawkins C."/>
            <person name="Kim C.-K."/>
            <person name="Kim J.S."/>
            <person name="Ahn B.O."/>
            <person name="Rhee S.Y."/>
            <person name="Sohng J.K."/>
        </authorList>
    </citation>
    <scope>NUCLEOTIDE SEQUENCE</scope>
    <source>
        <tissue evidence="7">Leaf</tissue>
    </source>
</reference>
<protein>
    <submittedName>
        <fullName evidence="7">Replication protein A 70 kDa DNA-binding subunit B-like</fullName>
    </submittedName>
</protein>
<dbReference type="OrthoDB" id="1928343at2759"/>
<dbReference type="PANTHER" id="PTHR47165:SF4">
    <property type="entry name" value="OS03G0429900 PROTEIN"/>
    <property type="match status" value="1"/>
</dbReference>
<dbReference type="PANTHER" id="PTHR47165">
    <property type="entry name" value="OS03G0429900 PROTEIN"/>
    <property type="match status" value="1"/>
</dbReference>
<evidence type="ECO:0000256" key="2">
    <source>
        <dbReference type="ARBA" id="ARBA00022723"/>
    </source>
</evidence>
<dbReference type="InterPro" id="IPR047192">
    <property type="entry name" value="Euk_RPA1_DBD_C"/>
</dbReference>
<sequence length="349" mass="39181">MHLYKINFQYSTIVKLLEDDIDIPTYGFNFIPFSDITSQTHDDGCLVDVIGHLTGKSDVQELNRDGKGSKLINIELTDLELGPNDGSYSLNLSQISNTSSVTIEEDLLNITVPKKIVDLSRSSNDSTSCVILATVLGIGTNKGWYYNSCKKCTKKVIPDGSSFICEKCQNIVSSVIPKFKLELKVVDDTGSVVLILFDREVYQFLGSSAIELLQGLVVDFGDTSSVPDRLDEFLGKKFLFKLKIKDDRFSYFDPKYIVMRMSDRESLIEQYNRNKDDIQQSPCSNTTPVLSEFHKESGTIDLEASSDHCITPVKRTSTAYYDDSSPSIIEIPSETSSNKYRKIIKEEDQ</sequence>
<dbReference type="SUPFAM" id="SSF50249">
    <property type="entry name" value="Nucleic acid-binding proteins"/>
    <property type="match status" value="2"/>
</dbReference>
<organism evidence="7 8">
    <name type="scientific">Senna tora</name>
    <dbReference type="NCBI Taxonomy" id="362788"/>
    <lineage>
        <taxon>Eukaryota</taxon>
        <taxon>Viridiplantae</taxon>
        <taxon>Streptophyta</taxon>
        <taxon>Embryophyta</taxon>
        <taxon>Tracheophyta</taxon>
        <taxon>Spermatophyta</taxon>
        <taxon>Magnoliopsida</taxon>
        <taxon>eudicotyledons</taxon>
        <taxon>Gunneridae</taxon>
        <taxon>Pentapetalae</taxon>
        <taxon>rosids</taxon>
        <taxon>fabids</taxon>
        <taxon>Fabales</taxon>
        <taxon>Fabaceae</taxon>
        <taxon>Caesalpinioideae</taxon>
        <taxon>Cassia clade</taxon>
        <taxon>Senna</taxon>
    </lineage>
</organism>
<dbReference type="Gene3D" id="2.40.50.140">
    <property type="entry name" value="Nucleic acid-binding proteins"/>
    <property type="match status" value="2"/>
</dbReference>
<dbReference type="GO" id="GO:0003677">
    <property type="term" value="F:DNA binding"/>
    <property type="evidence" value="ECO:0007669"/>
    <property type="project" value="UniProtKB-KW"/>
</dbReference>
<dbReference type="Proteomes" id="UP000634136">
    <property type="component" value="Unassembled WGS sequence"/>
</dbReference>
<dbReference type="InterPro" id="IPR013955">
    <property type="entry name" value="Rep_factor-A_C"/>
</dbReference>
<dbReference type="InterPro" id="IPR012340">
    <property type="entry name" value="NA-bd_OB-fold"/>
</dbReference>
<keyword evidence="4" id="KW-0862">Zinc</keyword>
<keyword evidence="5 7" id="KW-0238">DNA-binding</keyword>
<dbReference type="EMBL" id="JAAIUW010000011">
    <property type="protein sequence ID" value="KAF7808274.1"/>
    <property type="molecule type" value="Genomic_DNA"/>
</dbReference>
<comment type="caution">
    <text evidence="7">The sequence shown here is derived from an EMBL/GenBank/DDBJ whole genome shotgun (WGS) entry which is preliminary data.</text>
</comment>
<keyword evidence="8" id="KW-1185">Reference proteome</keyword>
<name>A0A834T2W2_9FABA</name>
<keyword evidence="2" id="KW-0479">Metal-binding</keyword>
<gene>
    <name evidence="7" type="ORF">G2W53_035017</name>
</gene>
<evidence type="ECO:0000313" key="8">
    <source>
        <dbReference type="Proteomes" id="UP000634136"/>
    </source>
</evidence>
<comment type="similarity">
    <text evidence="1">Belongs to the replication factor A protein 1 family.</text>
</comment>
<dbReference type="GO" id="GO:0008270">
    <property type="term" value="F:zinc ion binding"/>
    <property type="evidence" value="ECO:0007669"/>
    <property type="project" value="UniProtKB-KW"/>
</dbReference>